<comment type="caution">
    <text evidence="2">The sequence shown here is derived from an EMBL/GenBank/DDBJ whole genome shotgun (WGS) entry which is preliminary data.</text>
</comment>
<dbReference type="InterPro" id="IPR027417">
    <property type="entry name" value="P-loop_NTPase"/>
</dbReference>
<accession>A0A367M0X7</accession>
<reference evidence="2 3" key="1">
    <citation type="submission" date="2018-07" db="EMBL/GenBank/DDBJ databases">
        <title>Mechanisms of high-level aminoglycoside resistance among Gram-negative pathogens in Brazil.</title>
        <authorList>
            <person name="Ballaben A.S."/>
            <person name="Darini A.L.C."/>
            <person name="Doi Y."/>
        </authorList>
    </citation>
    <scope>NUCLEOTIDE SEQUENCE [LARGE SCALE GENOMIC DNA]</scope>
    <source>
        <strain evidence="2 3">B2-305</strain>
    </source>
</reference>
<dbReference type="Pfam" id="PF05707">
    <property type="entry name" value="Zot"/>
    <property type="match status" value="1"/>
</dbReference>
<gene>
    <name evidence="2" type="ORF">DT376_31470</name>
</gene>
<dbReference type="EMBL" id="QORE01001674">
    <property type="protein sequence ID" value="RCI71009.1"/>
    <property type="molecule type" value="Genomic_DNA"/>
</dbReference>
<feature type="non-terminal residue" evidence="2">
    <location>
        <position position="108"/>
    </location>
</feature>
<dbReference type="Gene3D" id="3.40.50.300">
    <property type="entry name" value="P-loop containing nucleotide triphosphate hydrolases"/>
    <property type="match status" value="1"/>
</dbReference>
<name>A0A367M0X7_PSEAI</name>
<feature type="domain" description="Zona occludens toxin N-terminal" evidence="1">
    <location>
        <begin position="3"/>
        <end position="107"/>
    </location>
</feature>
<protein>
    <recommendedName>
        <fullName evidence="1">Zona occludens toxin N-terminal domain-containing protein</fullName>
    </recommendedName>
</protein>
<organism evidence="2 3">
    <name type="scientific">Pseudomonas aeruginosa</name>
    <dbReference type="NCBI Taxonomy" id="287"/>
    <lineage>
        <taxon>Bacteria</taxon>
        <taxon>Pseudomonadati</taxon>
        <taxon>Pseudomonadota</taxon>
        <taxon>Gammaproteobacteria</taxon>
        <taxon>Pseudomonadales</taxon>
        <taxon>Pseudomonadaceae</taxon>
        <taxon>Pseudomonas</taxon>
    </lineage>
</organism>
<dbReference type="InterPro" id="IPR008900">
    <property type="entry name" value="Zot_N"/>
</dbReference>
<proteinExistence type="predicted"/>
<evidence type="ECO:0000259" key="1">
    <source>
        <dbReference type="Pfam" id="PF05707"/>
    </source>
</evidence>
<dbReference type="AlphaFoldDB" id="A0A367M0X7"/>
<evidence type="ECO:0000313" key="2">
    <source>
        <dbReference type="EMBL" id="RCI71009.1"/>
    </source>
</evidence>
<sequence>MVHVVNSLLSGRTVVTNISGIDHRAISEHLAIPLPTVQQLLICLEAPDELDEDAKVAWVKGQFFANRHHDCLWIWDEINQFWPPDRQPLSADWAKFVTEHRHLGIDIL</sequence>
<evidence type="ECO:0000313" key="3">
    <source>
        <dbReference type="Proteomes" id="UP000253594"/>
    </source>
</evidence>
<dbReference type="Proteomes" id="UP000253594">
    <property type="component" value="Unassembled WGS sequence"/>
</dbReference>